<feature type="domain" description="Methyltransferase type 12" evidence="1">
    <location>
        <begin position="40"/>
        <end position="132"/>
    </location>
</feature>
<dbReference type="Proteomes" id="UP000332487">
    <property type="component" value="Unassembled WGS sequence"/>
</dbReference>
<evidence type="ECO:0000313" key="2">
    <source>
        <dbReference type="EMBL" id="EET89973.1"/>
    </source>
</evidence>
<gene>
    <name evidence="2" type="ORF">UNLARM2_0417</name>
</gene>
<keyword evidence="2" id="KW-0808">Transferase</keyword>
<dbReference type="AlphaFoldDB" id="C7DH71"/>
<name>C7DH71_MICA2</name>
<dbReference type="Pfam" id="PF08242">
    <property type="entry name" value="Methyltransf_12"/>
    <property type="match status" value="1"/>
</dbReference>
<keyword evidence="2" id="KW-0489">Methyltransferase</keyword>
<dbReference type="GO" id="GO:0032259">
    <property type="term" value="P:methylation"/>
    <property type="evidence" value="ECO:0007669"/>
    <property type="project" value="UniProtKB-KW"/>
</dbReference>
<keyword evidence="3" id="KW-1185">Reference proteome</keyword>
<reference evidence="2 3" key="1">
    <citation type="journal article" date="2009" name="Genome Biol.">
        <title>Community-wide analysis of microbial genome sequence signatures.</title>
        <authorList>
            <person name="Dick G.J."/>
            <person name="Andersson A.F."/>
            <person name="Baker B.J."/>
            <person name="Simmons S.L."/>
            <person name="Thomas B.C."/>
            <person name="Yelton A.P."/>
            <person name="Banfield J.F."/>
        </authorList>
    </citation>
    <scope>NUCLEOTIDE SEQUENCE [LARGE SCALE GENOMIC DNA]</scope>
    <source>
        <strain evidence="2">ARMAN-2</strain>
    </source>
</reference>
<dbReference type="SUPFAM" id="SSF53335">
    <property type="entry name" value="S-adenosyl-L-methionine-dependent methyltransferases"/>
    <property type="match status" value="1"/>
</dbReference>
<evidence type="ECO:0000259" key="1">
    <source>
        <dbReference type="Pfam" id="PF08242"/>
    </source>
</evidence>
<dbReference type="InterPro" id="IPR013217">
    <property type="entry name" value="Methyltransf_12"/>
</dbReference>
<sequence length="190" mass="21769">MAVHSWEDFDHSRAKGMRDRFIPMDRVLEFAKLGRDDTILDIGAGDGEYAQEFAKIAVKGSATAMEFTQTGLKLIRDRIASSRLKNLHAVEANACAVNDFSGYTKIFMSNVFHDIRCKDDILFRFEETLDAGSEIILIEFKPEAEFGPPVLSRISERQLETIMARHGFALLDRAEFQFHYMHKYAKKQKQ</sequence>
<evidence type="ECO:0000313" key="3">
    <source>
        <dbReference type="Proteomes" id="UP000332487"/>
    </source>
</evidence>
<organism evidence="2 3">
    <name type="scientific">Candidatus Micrarchaeum acidiphilum ARMAN-2</name>
    <dbReference type="NCBI Taxonomy" id="425595"/>
    <lineage>
        <taxon>Archaea</taxon>
        <taxon>Candidatus Micrarchaeota</taxon>
        <taxon>Candidatus Micrarchaeia</taxon>
        <taxon>Candidatus Micrarchaeales</taxon>
        <taxon>Candidatus Micrarchaeaceae</taxon>
        <taxon>Candidatus Micrarchaeum</taxon>
    </lineage>
</organism>
<protein>
    <submittedName>
        <fullName evidence="2">Methyltransferase type 12</fullName>
    </submittedName>
</protein>
<dbReference type="EMBL" id="GG697240">
    <property type="protein sequence ID" value="EET89973.1"/>
    <property type="molecule type" value="Genomic_DNA"/>
</dbReference>
<proteinExistence type="predicted"/>
<reference evidence="2 3" key="2">
    <citation type="journal article" date="2010" name="Proc. Natl. Acad. Sci. U.S.A.">
        <title>Enigmatic, ultrasmall, uncultivated Archaea.</title>
        <authorList>
            <person name="Baker B.J."/>
            <person name="Comolli L.R."/>
            <person name="Dick G.J."/>
            <person name="Hauser L.J."/>
            <person name="Hyatt D."/>
            <person name="Dill B.D."/>
            <person name="Land M.L."/>
            <person name="Verberkmoes N.C."/>
            <person name="Hettich R.L."/>
            <person name="Banfield J.F."/>
        </authorList>
    </citation>
    <scope>NUCLEOTIDE SEQUENCE [LARGE SCALE GENOMIC DNA]</scope>
    <source>
        <strain evidence="2">ARMAN-2</strain>
    </source>
</reference>
<dbReference type="Gene3D" id="3.40.50.150">
    <property type="entry name" value="Vaccinia Virus protein VP39"/>
    <property type="match status" value="1"/>
</dbReference>
<dbReference type="GO" id="GO:0008168">
    <property type="term" value="F:methyltransferase activity"/>
    <property type="evidence" value="ECO:0007669"/>
    <property type="project" value="UniProtKB-KW"/>
</dbReference>
<accession>C7DH71</accession>
<dbReference type="CDD" id="cd02440">
    <property type="entry name" value="AdoMet_MTases"/>
    <property type="match status" value="1"/>
</dbReference>
<dbReference type="InterPro" id="IPR029063">
    <property type="entry name" value="SAM-dependent_MTases_sf"/>
</dbReference>